<keyword evidence="16" id="KW-1185">Reference proteome</keyword>
<evidence type="ECO:0000256" key="7">
    <source>
        <dbReference type="ARBA" id="ARBA00023136"/>
    </source>
</evidence>
<dbReference type="RefSeq" id="WP_335735903.1">
    <property type="nucleotide sequence ID" value="NZ_JALAAR010000007.1"/>
</dbReference>
<evidence type="ECO:0000259" key="13">
    <source>
        <dbReference type="Pfam" id="PF00593"/>
    </source>
</evidence>
<evidence type="ECO:0000256" key="5">
    <source>
        <dbReference type="ARBA" id="ARBA00022729"/>
    </source>
</evidence>
<reference evidence="15 16" key="1">
    <citation type="journal article" date="2023" name="Ecotoxicol. Environ. Saf.">
        <title>Mercury remediation potential of mercury-resistant strain Rheinheimera metallidurans sp. nov. isolated from a municipal waste dumping site.</title>
        <authorList>
            <person name="Yadav V."/>
            <person name="Manjhi A."/>
            <person name="Vadakedath N."/>
        </authorList>
    </citation>
    <scope>NUCLEOTIDE SEQUENCE [LARGE SCALE GENOMIC DNA]</scope>
    <source>
        <strain evidence="15 16">E-49</strain>
    </source>
</reference>
<evidence type="ECO:0000256" key="3">
    <source>
        <dbReference type="ARBA" id="ARBA00022452"/>
    </source>
</evidence>
<keyword evidence="6 11" id="KW-0798">TonB box</keyword>
<dbReference type="PROSITE" id="PS01156">
    <property type="entry name" value="TONB_DEPENDENT_REC_2"/>
    <property type="match status" value="1"/>
</dbReference>
<dbReference type="Gene3D" id="2.40.170.20">
    <property type="entry name" value="TonB-dependent receptor, beta-barrel domain"/>
    <property type="match status" value="1"/>
</dbReference>
<organism evidence="15 16">
    <name type="scientific">Rheinheimera muenzenbergensis</name>
    <dbReference type="NCBI Taxonomy" id="1193628"/>
    <lineage>
        <taxon>Bacteria</taxon>
        <taxon>Pseudomonadati</taxon>
        <taxon>Pseudomonadota</taxon>
        <taxon>Gammaproteobacteria</taxon>
        <taxon>Chromatiales</taxon>
        <taxon>Chromatiaceae</taxon>
        <taxon>Rheinheimera</taxon>
    </lineage>
</organism>
<keyword evidence="4 9" id="KW-0812">Transmembrane</keyword>
<evidence type="ECO:0000256" key="9">
    <source>
        <dbReference type="PROSITE-ProRule" id="PRU01360"/>
    </source>
</evidence>
<name>A0ABU8C6D6_9GAMM</name>
<dbReference type="PANTHER" id="PTHR47234">
    <property type="match status" value="1"/>
</dbReference>
<evidence type="ECO:0000259" key="14">
    <source>
        <dbReference type="Pfam" id="PF07715"/>
    </source>
</evidence>
<feature type="short sequence motif" description="TonB C-terminal box" evidence="10">
    <location>
        <begin position="899"/>
        <end position="916"/>
    </location>
</feature>
<comment type="caution">
    <text evidence="15">The sequence shown here is derived from an EMBL/GenBank/DDBJ whole genome shotgun (WGS) entry which is preliminary data.</text>
</comment>
<dbReference type="Pfam" id="PF00593">
    <property type="entry name" value="TonB_dep_Rec_b-barrel"/>
    <property type="match status" value="1"/>
</dbReference>
<dbReference type="SUPFAM" id="SSF56935">
    <property type="entry name" value="Porins"/>
    <property type="match status" value="1"/>
</dbReference>
<dbReference type="InterPro" id="IPR012910">
    <property type="entry name" value="Plug_dom"/>
</dbReference>
<keyword evidence="15" id="KW-0675">Receptor</keyword>
<dbReference type="PANTHER" id="PTHR47234:SF2">
    <property type="entry name" value="TONB-DEPENDENT RECEPTOR"/>
    <property type="match status" value="1"/>
</dbReference>
<keyword evidence="7 9" id="KW-0472">Membrane</keyword>
<dbReference type="CDD" id="cd01347">
    <property type="entry name" value="ligand_gated_channel"/>
    <property type="match status" value="1"/>
</dbReference>
<gene>
    <name evidence="15" type="ORF">MN202_09615</name>
</gene>
<dbReference type="InterPro" id="IPR000531">
    <property type="entry name" value="Beta-barrel_TonB"/>
</dbReference>
<dbReference type="PROSITE" id="PS52016">
    <property type="entry name" value="TONB_DEPENDENT_REC_3"/>
    <property type="match status" value="1"/>
</dbReference>
<evidence type="ECO:0000256" key="10">
    <source>
        <dbReference type="PROSITE-ProRule" id="PRU10144"/>
    </source>
</evidence>
<keyword evidence="8 9" id="KW-0998">Cell outer membrane</keyword>
<dbReference type="InterPro" id="IPR039426">
    <property type="entry name" value="TonB-dep_rcpt-like"/>
</dbReference>
<accession>A0ABU8C6D6</accession>
<feature type="chain" id="PRO_5046512782" evidence="12">
    <location>
        <begin position="26"/>
        <end position="916"/>
    </location>
</feature>
<evidence type="ECO:0000313" key="16">
    <source>
        <dbReference type="Proteomes" id="UP001375382"/>
    </source>
</evidence>
<dbReference type="Pfam" id="PF07715">
    <property type="entry name" value="Plug"/>
    <property type="match status" value="1"/>
</dbReference>
<dbReference type="InterPro" id="IPR010917">
    <property type="entry name" value="TonB_rcpt_CS"/>
</dbReference>
<dbReference type="EMBL" id="JALAAR010000007">
    <property type="protein sequence ID" value="MEH8017491.1"/>
    <property type="molecule type" value="Genomic_DNA"/>
</dbReference>
<evidence type="ECO:0000256" key="8">
    <source>
        <dbReference type="ARBA" id="ARBA00023237"/>
    </source>
</evidence>
<evidence type="ECO:0000256" key="2">
    <source>
        <dbReference type="ARBA" id="ARBA00022448"/>
    </source>
</evidence>
<dbReference type="InterPro" id="IPR036942">
    <property type="entry name" value="Beta-barrel_TonB_sf"/>
</dbReference>
<evidence type="ECO:0000256" key="6">
    <source>
        <dbReference type="ARBA" id="ARBA00023077"/>
    </source>
</evidence>
<feature type="signal peptide" evidence="12">
    <location>
        <begin position="1"/>
        <end position="25"/>
    </location>
</feature>
<evidence type="ECO:0000256" key="12">
    <source>
        <dbReference type="SAM" id="SignalP"/>
    </source>
</evidence>
<dbReference type="Gene3D" id="2.170.130.10">
    <property type="entry name" value="TonB-dependent receptor, plug domain"/>
    <property type="match status" value="1"/>
</dbReference>
<dbReference type="Proteomes" id="UP001375382">
    <property type="component" value="Unassembled WGS sequence"/>
</dbReference>
<comment type="subcellular location">
    <subcellularLocation>
        <location evidence="1 9">Cell outer membrane</location>
        <topology evidence="1 9">Multi-pass membrane protein</topology>
    </subcellularLocation>
</comment>
<evidence type="ECO:0000313" key="15">
    <source>
        <dbReference type="EMBL" id="MEH8017491.1"/>
    </source>
</evidence>
<proteinExistence type="inferred from homology"/>
<comment type="similarity">
    <text evidence="9 11">Belongs to the TonB-dependent receptor family.</text>
</comment>
<protein>
    <submittedName>
        <fullName evidence="15">TonB-dependent receptor</fullName>
    </submittedName>
</protein>
<evidence type="ECO:0000256" key="11">
    <source>
        <dbReference type="RuleBase" id="RU003357"/>
    </source>
</evidence>
<keyword evidence="3 9" id="KW-1134">Transmembrane beta strand</keyword>
<sequence>MKRQQYNLSVLMLAMYGAVLSPALAQQSTTEQSTGGQTTEAKVERIAITGSRISRRGETEGSPIQTISKGDMEIKGALSLGDVLQEMPSVGGSLNDNGSAGTSHGTASVNLRNLGENRSLVLVNGNRWVNGAGSRGFRDFVDLNTIPLAMINNVEVLQDGATAIYGADAIAGVINLQTLKDYSGAKVKTYVGQSSESDRETINFDAVTGTDIGQHNLMLAASFSKQKPILTQDRDLTAVPLNGLSLGTGEGLFREAALQNILGFTIPSQGITREPGSDGSNIANWRAATSADRFNRYHDNYVVGPSERISLFAQGVFQLGDIGVFSDTELRIEALHNERQSDQQFSAVVPIVNGSRGFVIANDPRVNPFGVEFSGSDFVATNFFVDNGLRRNEQKVNTSRLGVGIEGFLPGDWAWDAFVSWAENKGRFTSNNQLHLDKLALGLRACNAGGITANISDLQAGCVPVNLFNPLTPAMVDYINFTGVDRNQTQQLHGRFNLTNAVASLPAGDVLVAAGAEYRKEKGTDTPDQVINSPSRVINYNTTSSSPRTGTAGEYDLYEAYAEINIPLLHELPFVDYLEVNLASRYSDYSTFGSTTNSKAGIIYRPLPELMLRATWAEGFRAPSLLELYEGERESFSPVTDPCSANKALAGCGGVPAGYVQEESNVPITVGGNILLQPETSVNRSAGLVYTPEQLENFSLTLDWYSIRIDNTISTFGTQNLLDLCAFTGRNCNVISRDSSGKISNVTDGPVNLNRTEVSGVDAVARYRLNSDIGRWDVNLSVSKLNELVETSTLNDGSQVLLDKAGTAGVRESYPEWRGSLSTQWQHNAWSAAYTLRYIGDSTEIYANAPRHIGSVAYHGVSAGYKVTPELALRAGINNLFDKQPPVSLVNVNINFDQQTYNAVGRFYYLQLSYEF</sequence>
<feature type="domain" description="TonB-dependent receptor plug" evidence="14">
    <location>
        <begin position="62"/>
        <end position="173"/>
    </location>
</feature>
<dbReference type="InterPro" id="IPR037066">
    <property type="entry name" value="Plug_dom_sf"/>
</dbReference>
<evidence type="ECO:0000256" key="1">
    <source>
        <dbReference type="ARBA" id="ARBA00004571"/>
    </source>
</evidence>
<keyword evidence="2 9" id="KW-0813">Transport</keyword>
<feature type="domain" description="TonB-dependent receptor-like beta-barrel" evidence="13">
    <location>
        <begin position="360"/>
        <end position="880"/>
    </location>
</feature>
<evidence type="ECO:0000256" key="4">
    <source>
        <dbReference type="ARBA" id="ARBA00022692"/>
    </source>
</evidence>
<keyword evidence="5 12" id="KW-0732">Signal</keyword>